<gene>
    <name evidence="1" type="ORF">BAOM_1027</name>
</gene>
<organism evidence="1 2">
    <name type="scientific">Peribacillus asahii</name>
    <dbReference type="NCBI Taxonomy" id="228899"/>
    <lineage>
        <taxon>Bacteria</taxon>
        <taxon>Bacillati</taxon>
        <taxon>Bacillota</taxon>
        <taxon>Bacilli</taxon>
        <taxon>Bacillales</taxon>
        <taxon>Bacillaceae</taxon>
        <taxon>Peribacillus</taxon>
    </lineage>
</organism>
<dbReference type="AlphaFoldDB" id="A0A3Q9RKV3"/>
<dbReference type="EMBL" id="CP026095">
    <property type="protein sequence ID" value="AZV41638.1"/>
    <property type="molecule type" value="Genomic_DNA"/>
</dbReference>
<reference evidence="1 2" key="1">
    <citation type="submission" date="2018-01" db="EMBL/GenBank/DDBJ databases">
        <title>Bacillus asahii Genome sequencing and assembly.</title>
        <authorList>
            <person name="Jiang H."/>
            <person name="Feng Y."/>
            <person name="Zhao F."/>
            <person name="Lin X."/>
        </authorList>
    </citation>
    <scope>NUCLEOTIDE SEQUENCE [LARGE SCALE GENOMIC DNA]</scope>
    <source>
        <strain evidence="1 2">OM18</strain>
    </source>
</reference>
<sequence>MQGLVPDYIHRLWNLKKRSVMIKKKERYLPFKKNVIYVK</sequence>
<proteinExistence type="predicted"/>
<evidence type="ECO:0000313" key="1">
    <source>
        <dbReference type="EMBL" id="AZV41638.1"/>
    </source>
</evidence>
<evidence type="ECO:0008006" key="3">
    <source>
        <dbReference type="Google" id="ProtNLM"/>
    </source>
</evidence>
<dbReference type="KEGG" id="pasa:BAOM_1027"/>
<accession>A0A3Q9RKV3</accession>
<name>A0A3Q9RKV3_9BACI</name>
<protein>
    <recommendedName>
        <fullName evidence="3">Transposase</fullName>
    </recommendedName>
</protein>
<dbReference type="Proteomes" id="UP000283095">
    <property type="component" value="Chromosome"/>
</dbReference>
<evidence type="ECO:0000313" key="2">
    <source>
        <dbReference type="Proteomes" id="UP000283095"/>
    </source>
</evidence>